<dbReference type="InterPro" id="IPR012910">
    <property type="entry name" value="Plug_dom"/>
</dbReference>
<feature type="chain" id="PRO_5016826808" evidence="9">
    <location>
        <begin position="27"/>
        <end position="1040"/>
    </location>
</feature>
<comment type="similarity">
    <text evidence="7">Belongs to the TonB-dependent receptor family.</text>
</comment>
<dbReference type="InterPro" id="IPR008969">
    <property type="entry name" value="CarboxyPept-like_regulatory"/>
</dbReference>
<gene>
    <name evidence="11" type="ORF">DQQ10_10110</name>
</gene>
<evidence type="ECO:0000256" key="1">
    <source>
        <dbReference type="ARBA" id="ARBA00004571"/>
    </source>
</evidence>
<evidence type="ECO:0000313" key="11">
    <source>
        <dbReference type="EMBL" id="RAW01256.1"/>
    </source>
</evidence>
<dbReference type="Pfam" id="PF13715">
    <property type="entry name" value="CarbopepD_reg_2"/>
    <property type="match status" value="1"/>
</dbReference>
<dbReference type="SUPFAM" id="SSF56935">
    <property type="entry name" value="Porins"/>
    <property type="match status" value="1"/>
</dbReference>
<dbReference type="Gene3D" id="2.170.130.10">
    <property type="entry name" value="TonB-dependent receptor, plug domain"/>
    <property type="match status" value="1"/>
</dbReference>
<keyword evidence="3 7" id="KW-1134">Transmembrane beta strand</keyword>
<dbReference type="InterPro" id="IPR039426">
    <property type="entry name" value="TonB-dep_rcpt-like"/>
</dbReference>
<dbReference type="RefSeq" id="WP_112746742.1">
    <property type="nucleotide sequence ID" value="NZ_QMFY01000004.1"/>
</dbReference>
<dbReference type="AlphaFoldDB" id="A0A364Y390"/>
<evidence type="ECO:0000256" key="8">
    <source>
        <dbReference type="SAM" id="MobiDB-lite"/>
    </source>
</evidence>
<evidence type="ECO:0000256" key="2">
    <source>
        <dbReference type="ARBA" id="ARBA00022448"/>
    </source>
</evidence>
<dbReference type="Gene3D" id="2.40.170.20">
    <property type="entry name" value="TonB-dependent receptor, beta-barrel domain"/>
    <property type="match status" value="1"/>
</dbReference>
<evidence type="ECO:0000256" key="6">
    <source>
        <dbReference type="ARBA" id="ARBA00023237"/>
    </source>
</evidence>
<dbReference type="InterPro" id="IPR023996">
    <property type="entry name" value="TonB-dep_OMP_SusC/RagA"/>
</dbReference>
<dbReference type="InterPro" id="IPR023997">
    <property type="entry name" value="TonB-dep_OMP_SusC/RagA_CS"/>
</dbReference>
<dbReference type="Pfam" id="PF07715">
    <property type="entry name" value="Plug"/>
    <property type="match status" value="1"/>
</dbReference>
<feature type="signal peptide" evidence="9">
    <location>
        <begin position="1"/>
        <end position="26"/>
    </location>
</feature>
<evidence type="ECO:0000256" key="4">
    <source>
        <dbReference type="ARBA" id="ARBA00022692"/>
    </source>
</evidence>
<dbReference type="SUPFAM" id="SSF49464">
    <property type="entry name" value="Carboxypeptidase regulatory domain-like"/>
    <property type="match status" value="1"/>
</dbReference>
<dbReference type="NCBIfam" id="TIGR04057">
    <property type="entry name" value="SusC_RagA_signa"/>
    <property type="match status" value="1"/>
</dbReference>
<dbReference type="OrthoDB" id="9768177at2"/>
<reference evidence="11 12" key="1">
    <citation type="submission" date="2018-06" db="EMBL/GenBank/DDBJ databases">
        <title>Chryseolinea flavus sp. nov., a member of the phylum Bacteroidetes isolated from soil.</title>
        <authorList>
            <person name="Li Y."/>
            <person name="Wang J."/>
        </authorList>
    </citation>
    <scope>NUCLEOTIDE SEQUENCE [LARGE SCALE GENOMIC DNA]</scope>
    <source>
        <strain evidence="11 12">SDU1-6</strain>
    </source>
</reference>
<keyword evidence="6 7" id="KW-0998">Cell outer membrane</keyword>
<sequence>MRKNYQRKWRVFFPVFLLLLSTSAFAQVTVKGKITSSEDGTAMPGVNIVEKGTSTGTVTDVDGNYSIVVSEGAVLVFSFIGFDTQEVLVKDQSDISVALAPNVKLLSDVVVVGYGTQRKRDLTGSVVQVDAKQLENENPNSVTDILRGNVPGVNVVGYGVSAKGNANLEVRGQNSINAGTSPLIVVDGVIYYGDLADINPNDIDKVDVLKDASSAAVFGAKAASGVILITTKKGTTTKPVINVNSTFGFVGEGVQEHVYQGEAYLNYRADVARAIKATDPAEKFADPRNLPPNITIADWLAYDGATGDPVDVWLGRLGLTAIEIENFKAGKTINWENEVFQRGKRQDHTVSISGKGERVSYYWSLGYTDNEGIIAGDKFSTFRNRFNLDVEVTNYLSLGTNLQFAARDESQVPADWGQIVRDSPYGSFYDNNGELRYSPQDDPGGNSRNPFLSNHYNDKKRDFYTITPTLYAKVTLPFGFSYQANFTPRLEWHRDYQSISAKHPDWISRGGNASRYNHQLYYWQLDNIIKWEKTFGDHRFDATFLANAEKYQFWSSNNSNIQFDPNDNLGYHNLGAGSTPVISTSDDYSTGDALMARMFYSFREKYMLTYTIRRDGYSAFGTNNPRATFSSFGAAWLFSDENFLTSASWLDNGKLRVTWGANGNRDIGRYDALSDLTSGKYLYASATNGNAYTTSQLFVNRMSNNKLKWEETKALNVGLDFSILKGLVSGSIDAYKSNTTNLLIRRSLPDILGFSNVWDNLGEVENKGLEISLTSKNMVRENFEWRTTLNLSMNRNKILHLYGNMVNVLDAEGNVIGQKEGDDKANGWFIGHAIDAVWNYKVLGVWQTNEADQAAEYGQKPGDFKLLDKNGDKAFSDDDKEFLGYYKPRVRWSLRNDFTIFKNFDVSFMLYSLWGHINTYNQAKNDYSSGLLLDRNNSYVVPYWTPENPTNNYARLNSNSGGAAFNVYRKKSIIRLDNISVGYTIPKAVLDKVRIQRMKVFASVRNVGFYAPEWEFWDPEIIDGNGPTPRTWTFGVDLSL</sequence>
<name>A0A364Y390_9BACT</name>
<dbReference type="Gene3D" id="2.60.40.1120">
    <property type="entry name" value="Carboxypeptidase-like, regulatory domain"/>
    <property type="match status" value="1"/>
</dbReference>
<dbReference type="EMBL" id="QMFY01000004">
    <property type="protein sequence ID" value="RAW01256.1"/>
    <property type="molecule type" value="Genomic_DNA"/>
</dbReference>
<feature type="region of interest" description="Disordered" evidence="8">
    <location>
        <begin position="432"/>
        <end position="453"/>
    </location>
</feature>
<evidence type="ECO:0000256" key="5">
    <source>
        <dbReference type="ARBA" id="ARBA00023136"/>
    </source>
</evidence>
<keyword evidence="9" id="KW-0732">Signal</keyword>
<organism evidence="11 12">
    <name type="scientific">Pseudochryseolinea flava</name>
    <dbReference type="NCBI Taxonomy" id="2059302"/>
    <lineage>
        <taxon>Bacteria</taxon>
        <taxon>Pseudomonadati</taxon>
        <taxon>Bacteroidota</taxon>
        <taxon>Cytophagia</taxon>
        <taxon>Cytophagales</taxon>
        <taxon>Fulvivirgaceae</taxon>
        <taxon>Pseudochryseolinea</taxon>
    </lineage>
</organism>
<feature type="domain" description="TonB-dependent receptor plug" evidence="10">
    <location>
        <begin position="119"/>
        <end position="226"/>
    </location>
</feature>
<evidence type="ECO:0000256" key="9">
    <source>
        <dbReference type="SAM" id="SignalP"/>
    </source>
</evidence>
<accession>A0A364Y390</accession>
<evidence type="ECO:0000256" key="3">
    <source>
        <dbReference type="ARBA" id="ARBA00022452"/>
    </source>
</evidence>
<dbReference type="PROSITE" id="PS52016">
    <property type="entry name" value="TONB_DEPENDENT_REC_3"/>
    <property type="match status" value="1"/>
</dbReference>
<keyword evidence="2 7" id="KW-0813">Transport</keyword>
<evidence type="ECO:0000313" key="12">
    <source>
        <dbReference type="Proteomes" id="UP000251889"/>
    </source>
</evidence>
<keyword evidence="4 7" id="KW-0812">Transmembrane</keyword>
<dbReference type="InterPro" id="IPR037066">
    <property type="entry name" value="Plug_dom_sf"/>
</dbReference>
<dbReference type="GO" id="GO:0009279">
    <property type="term" value="C:cell outer membrane"/>
    <property type="evidence" value="ECO:0007669"/>
    <property type="project" value="UniProtKB-SubCell"/>
</dbReference>
<evidence type="ECO:0000256" key="7">
    <source>
        <dbReference type="PROSITE-ProRule" id="PRU01360"/>
    </source>
</evidence>
<dbReference type="Proteomes" id="UP000251889">
    <property type="component" value="Unassembled WGS sequence"/>
</dbReference>
<keyword evidence="5 7" id="KW-0472">Membrane</keyword>
<protein>
    <submittedName>
        <fullName evidence="11">SusC/RagA family TonB-linked outer membrane protein</fullName>
    </submittedName>
</protein>
<dbReference type="InterPro" id="IPR036942">
    <property type="entry name" value="Beta-barrel_TonB_sf"/>
</dbReference>
<comment type="subcellular location">
    <subcellularLocation>
        <location evidence="1 7">Cell outer membrane</location>
        <topology evidence="1 7">Multi-pass membrane protein</topology>
    </subcellularLocation>
</comment>
<comment type="caution">
    <text evidence="11">The sequence shown here is derived from an EMBL/GenBank/DDBJ whole genome shotgun (WGS) entry which is preliminary data.</text>
</comment>
<dbReference type="NCBIfam" id="TIGR04056">
    <property type="entry name" value="OMP_RagA_SusC"/>
    <property type="match status" value="1"/>
</dbReference>
<proteinExistence type="inferred from homology"/>
<keyword evidence="12" id="KW-1185">Reference proteome</keyword>
<evidence type="ECO:0000259" key="10">
    <source>
        <dbReference type="Pfam" id="PF07715"/>
    </source>
</evidence>